<feature type="non-terminal residue" evidence="1">
    <location>
        <position position="1"/>
    </location>
</feature>
<name>A0ACB9XKJ5_CHAAC</name>
<keyword evidence="2" id="KW-1185">Reference proteome</keyword>
<accession>A0ACB9XKJ5</accession>
<feature type="non-terminal residue" evidence="1">
    <location>
        <position position="53"/>
    </location>
</feature>
<comment type="caution">
    <text evidence="1">The sequence shown here is derived from an EMBL/GenBank/DDBJ whole genome shotgun (WGS) entry which is preliminary data.</text>
</comment>
<proteinExistence type="predicted"/>
<dbReference type="Proteomes" id="UP001057452">
    <property type="component" value="Chromosome 5"/>
</dbReference>
<reference evidence="1" key="1">
    <citation type="submission" date="2022-05" db="EMBL/GenBank/DDBJ databases">
        <title>Chromosome-level genome of Chaenocephalus aceratus.</title>
        <authorList>
            <person name="Park H."/>
        </authorList>
    </citation>
    <scope>NUCLEOTIDE SEQUENCE</scope>
    <source>
        <strain evidence="1">KU_202001</strain>
    </source>
</reference>
<dbReference type="EMBL" id="CM043789">
    <property type="protein sequence ID" value="KAI4827163.1"/>
    <property type="molecule type" value="Genomic_DNA"/>
</dbReference>
<evidence type="ECO:0000313" key="1">
    <source>
        <dbReference type="EMBL" id="KAI4827163.1"/>
    </source>
</evidence>
<gene>
    <name evidence="1" type="ORF">KUCAC02_030581</name>
</gene>
<protein>
    <submittedName>
        <fullName evidence="1">Uncharacterized protein</fullName>
    </submittedName>
</protein>
<sequence>LASSPSRLDGLNAGRGAEVNGKRVEANVTGVLKHFSQPFNYNAPTVPTQASHD</sequence>
<evidence type="ECO:0000313" key="2">
    <source>
        <dbReference type="Proteomes" id="UP001057452"/>
    </source>
</evidence>
<organism evidence="1 2">
    <name type="scientific">Chaenocephalus aceratus</name>
    <name type="common">Blackfin icefish</name>
    <name type="synonym">Chaenichthys aceratus</name>
    <dbReference type="NCBI Taxonomy" id="36190"/>
    <lineage>
        <taxon>Eukaryota</taxon>
        <taxon>Metazoa</taxon>
        <taxon>Chordata</taxon>
        <taxon>Craniata</taxon>
        <taxon>Vertebrata</taxon>
        <taxon>Euteleostomi</taxon>
        <taxon>Actinopterygii</taxon>
        <taxon>Neopterygii</taxon>
        <taxon>Teleostei</taxon>
        <taxon>Neoteleostei</taxon>
        <taxon>Acanthomorphata</taxon>
        <taxon>Eupercaria</taxon>
        <taxon>Perciformes</taxon>
        <taxon>Notothenioidei</taxon>
        <taxon>Channichthyidae</taxon>
        <taxon>Chaenocephalus</taxon>
    </lineage>
</organism>